<feature type="non-terminal residue" evidence="2">
    <location>
        <position position="214"/>
    </location>
</feature>
<keyword evidence="2" id="KW-0347">Helicase</keyword>
<accession>J9FHZ4</accession>
<evidence type="ECO:0000259" key="1">
    <source>
        <dbReference type="Pfam" id="PF05272"/>
    </source>
</evidence>
<comment type="caution">
    <text evidence="2">The sequence shown here is derived from an EMBL/GenBank/DDBJ whole genome shotgun (WGS) entry which is preliminary data.</text>
</comment>
<dbReference type="GO" id="GO:0004386">
    <property type="term" value="F:helicase activity"/>
    <property type="evidence" value="ECO:0007669"/>
    <property type="project" value="UniProtKB-KW"/>
</dbReference>
<feature type="non-terminal residue" evidence="2">
    <location>
        <position position="1"/>
    </location>
</feature>
<organism evidence="2">
    <name type="scientific">gut metagenome</name>
    <dbReference type="NCBI Taxonomy" id="749906"/>
    <lineage>
        <taxon>unclassified sequences</taxon>
        <taxon>metagenomes</taxon>
        <taxon>organismal metagenomes</taxon>
    </lineage>
</organism>
<dbReference type="AlphaFoldDB" id="J9FHZ4"/>
<evidence type="ECO:0000313" key="2">
    <source>
        <dbReference type="EMBL" id="EJW94516.1"/>
    </source>
</evidence>
<keyword evidence="2" id="KW-0378">Hydrolase</keyword>
<keyword evidence="2" id="KW-0067">ATP-binding</keyword>
<dbReference type="EMBL" id="AMCI01006336">
    <property type="protein sequence ID" value="EJW94516.1"/>
    <property type="molecule type" value="Genomic_DNA"/>
</dbReference>
<gene>
    <name evidence="2" type="ORF">EVA_17377</name>
</gene>
<reference evidence="2" key="1">
    <citation type="journal article" date="2012" name="PLoS ONE">
        <title>Gene sets for utilization of primary and secondary nutrition supplies in the distal gut of endangered iberian lynx.</title>
        <authorList>
            <person name="Alcaide M."/>
            <person name="Messina E."/>
            <person name="Richter M."/>
            <person name="Bargiela R."/>
            <person name="Peplies J."/>
            <person name="Huws S.A."/>
            <person name="Newbold C.J."/>
            <person name="Golyshin P.N."/>
            <person name="Simon M.A."/>
            <person name="Lopez G."/>
            <person name="Yakimov M.M."/>
            <person name="Ferrer M."/>
        </authorList>
    </citation>
    <scope>NUCLEOTIDE SEQUENCE</scope>
</reference>
<dbReference type="PANTHER" id="PTHR34985:SF1">
    <property type="entry name" value="SLR0554 PROTEIN"/>
    <property type="match status" value="1"/>
</dbReference>
<feature type="domain" description="Virulence-associated protein E-like" evidence="1">
    <location>
        <begin position="70"/>
        <end position="212"/>
    </location>
</feature>
<name>J9FHZ4_9ZZZZ</name>
<dbReference type="Pfam" id="PF05272">
    <property type="entry name" value="VapE-like_dom"/>
    <property type="match status" value="1"/>
</dbReference>
<dbReference type="InterPro" id="IPR007936">
    <property type="entry name" value="VapE-like_dom"/>
</dbReference>
<protein>
    <submittedName>
        <fullName evidence="2">Helicase</fullName>
    </submittedName>
</protein>
<proteinExistence type="predicted"/>
<dbReference type="PANTHER" id="PTHR34985">
    <property type="entry name" value="SLR0554 PROTEIN"/>
    <property type="match status" value="1"/>
</dbReference>
<sequence>TDRTECAVLDAAEAQTNAHHLRYQPVDSRVLNSISLQAMQAGISCWDRDVKRYVESSDVPEFHPFTAYMKQLPQWDGRDRVSVLARRVATDELWVQSFHRWMLGMTAQWMEASGKDYLPLAGKRANSVAPVLVSTRQGMGKSTFCRMLLPDCLRMYFTESFDLTNPGGAENKLASFGLINLDEFDRLPASRMPQLKNLMQMECLNIRRAYKHSG</sequence>
<keyword evidence="2" id="KW-0547">Nucleotide-binding</keyword>